<dbReference type="GO" id="GO:1990904">
    <property type="term" value="C:ribonucleoprotein complex"/>
    <property type="evidence" value="ECO:0007669"/>
    <property type="project" value="UniProtKB-KW"/>
</dbReference>
<dbReference type="InterPro" id="IPR014721">
    <property type="entry name" value="Ribsml_uS5_D2-typ_fold_subgr"/>
</dbReference>
<dbReference type="SUPFAM" id="SSF54211">
    <property type="entry name" value="Ribosomal protein S5 domain 2-like"/>
    <property type="match status" value="1"/>
</dbReference>
<reference evidence="5" key="1">
    <citation type="journal article" date="2014" name="Front. Microbiol.">
        <title>High frequency of phylogenetically diverse reductive dehalogenase-homologous genes in deep subseafloor sedimentary metagenomes.</title>
        <authorList>
            <person name="Kawai M."/>
            <person name="Futagami T."/>
            <person name="Toyoda A."/>
            <person name="Takaki Y."/>
            <person name="Nishi S."/>
            <person name="Hori S."/>
            <person name="Arai W."/>
            <person name="Tsubouchi T."/>
            <person name="Morono Y."/>
            <person name="Uchiyama I."/>
            <person name="Ito T."/>
            <person name="Fujiyama A."/>
            <person name="Inagaki F."/>
            <person name="Takami H."/>
        </authorList>
    </citation>
    <scope>NUCLEOTIDE SEQUENCE</scope>
    <source>
        <strain evidence="5">Expedition CK06-06</strain>
    </source>
</reference>
<evidence type="ECO:0000256" key="2">
    <source>
        <dbReference type="ARBA" id="ARBA00022980"/>
    </source>
</evidence>
<keyword evidence="3" id="KW-0687">Ribonucleoprotein</keyword>
<gene>
    <name evidence="5" type="ORF">S01H4_03342</name>
</gene>
<dbReference type="AlphaFoldDB" id="X1A9J6"/>
<dbReference type="GO" id="GO:0003735">
    <property type="term" value="F:structural constituent of ribosome"/>
    <property type="evidence" value="ECO:0007669"/>
    <property type="project" value="InterPro"/>
</dbReference>
<dbReference type="FunFam" id="3.30.230.10:FF:000002">
    <property type="entry name" value="30S ribosomal protein S5"/>
    <property type="match status" value="1"/>
</dbReference>
<organism evidence="5">
    <name type="scientific">marine sediment metagenome</name>
    <dbReference type="NCBI Taxonomy" id="412755"/>
    <lineage>
        <taxon>unclassified sequences</taxon>
        <taxon>metagenomes</taxon>
        <taxon>ecological metagenomes</taxon>
    </lineage>
</organism>
<dbReference type="GO" id="GO:0006412">
    <property type="term" value="P:translation"/>
    <property type="evidence" value="ECO:0007669"/>
    <property type="project" value="InterPro"/>
</dbReference>
<sequence length="67" mass="7317">MELAGIKNVLTKSLGSTNVINVVRATEDGLKRIKSPSQIAKLRGKSLKDFFSSPEGSKESKIKNKNE</sequence>
<dbReference type="Pfam" id="PF03719">
    <property type="entry name" value="Ribosomal_S5_C"/>
    <property type="match status" value="1"/>
</dbReference>
<dbReference type="GO" id="GO:0005840">
    <property type="term" value="C:ribosome"/>
    <property type="evidence" value="ECO:0007669"/>
    <property type="project" value="UniProtKB-KW"/>
</dbReference>
<keyword evidence="2" id="KW-0689">Ribosomal protein</keyword>
<protein>
    <recommendedName>
        <fullName evidence="4">Small ribosomal subunit protein uS5 C-terminal domain-containing protein</fullName>
    </recommendedName>
</protein>
<dbReference type="InterPro" id="IPR020568">
    <property type="entry name" value="Ribosomal_Su5_D2-typ_SF"/>
</dbReference>
<dbReference type="Gene3D" id="3.30.230.10">
    <property type="match status" value="1"/>
</dbReference>
<dbReference type="EMBL" id="BART01000810">
    <property type="protein sequence ID" value="GAG56851.1"/>
    <property type="molecule type" value="Genomic_DNA"/>
</dbReference>
<dbReference type="InterPro" id="IPR005324">
    <property type="entry name" value="Ribosomal_uS5_C"/>
</dbReference>
<evidence type="ECO:0000256" key="1">
    <source>
        <dbReference type="ARBA" id="ARBA00008945"/>
    </source>
</evidence>
<evidence type="ECO:0000259" key="4">
    <source>
        <dbReference type="Pfam" id="PF03719"/>
    </source>
</evidence>
<accession>X1A9J6</accession>
<comment type="similarity">
    <text evidence="1">Belongs to the universal ribosomal protein uS5 family.</text>
</comment>
<proteinExistence type="inferred from homology"/>
<feature type="domain" description="Small ribosomal subunit protein uS5 C-terminal" evidence="4">
    <location>
        <begin position="1"/>
        <end position="43"/>
    </location>
</feature>
<comment type="caution">
    <text evidence="5">The sequence shown here is derived from an EMBL/GenBank/DDBJ whole genome shotgun (WGS) entry which is preliminary data.</text>
</comment>
<dbReference type="GO" id="GO:0005737">
    <property type="term" value="C:cytoplasm"/>
    <property type="evidence" value="ECO:0007669"/>
    <property type="project" value="UniProtKB-ARBA"/>
</dbReference>
<evidence type="ECO:0000313" key="5">
    <source>
        <dbReference type="EMBL" id="GAG56851.1"/>
    </source>
</evidence>
<evidence type="ECO:0000256" key="3">
    <source>
        <dbReference type="ARBA" id="ARBA00023274"/>
    </source>
</evidence>
<name>X1A9J6_9ZZZZ</name>